<dbReference type="EMBL" id="JADBGI010000015">
    <property type="protein sequence ID" value="MBE3000548.1"/>
    <property type="molecule type" value="Genomic_DNA"/>
</dbReference>
<organism evidence="2 3">
    <name type="scientific">Nocardiopsis coralli</name>
    <dbReference type="NCBI Taxonomy" id="2772213"/>
    <lineage>
        <taxon>Bacteria</taxon>
        <taxon>Bacillati</taxon>
        <taxon>Actinomycetota</taxon>
        <taxon>Actinomycetes</taxon>
        <taxon>Streptosporangiales</taxon>
        <taxon>Nocardiopsidaceae</taxon>
        <taxon>Nocardiopsis</taxon>
    </lineage>
</organism>
<dbReference type="PROSITE" id="PS51257">
    <property type="entry name" value="PROKAR_LIPOPROTEIN"/>
    <property type="match status" value="1"/>
</dbReference>
<feature type="signal peptide" evidence="1">
    <location>
        <begin position="1"/>
        <end position="29"/>
    </location>
</feature>
<feature type="chain" id="PRO_5045918375" description="Lipoprotein" evidence="1">
    <location>
        <begin position="30"/>
        <end position="133"/>
    </location>
</feature>
<accession>A0ABR9P9N6</accession>
<gene>
    <name evidence="2" type="ORF">IDM40_17825</name>
</gene>
<evidence type="ECO:0000313" key="3">
    <source>
        <dbReference type="Proteomes" id="UP000806528"/>
    </source>
</evidence>
<evidence type="ECO:0008006" key="4">
    <source>
        <dbReference type="Google" id="ProtNLM"/>
    </source>
</evidence>
<comment type="caution">
    <text evidence="2">The sequence shown here is derived from an EMBL/GenBank/DDBJ whole genome shotgun (WGS) entry which is preliminary data.</text>
</comment>
<name>A0ABR9P9N6_9ACTN</name>
<proteinExistence type="predicted"/>
<protein>
    <recommendedName>
        <fullName evidence="4">Lipoprotein</fullName>
    </recommendedName>
</protein>
<dbReference type="Proteomes" id="UP000806528">
    <property type="component" value="Unassembled WGS sequence"/>
</dbReference>
<reference evidence="2 3" key="1">
    <citation type="submission" date="2020-09" db="EMBL/GenBank/DDBJ databases">
        <title>Diversity and distribution of actinomycetes associated with coral in the coast of Hainan.</title>
        <authorList>
            <person name="Li F."/>
        </authorList>
    </citation>
    <scope>NUCLEOTIDE SEQUENCE [LARGE SCALE GENOMIC DNA]</scope>
    <source>
        <strain evidence="2 3">HNM0947</strain>
    </source>
</reference>
<sequence>MLHLRHPQRPLALVAMVALPLALTSCTNAEARSACQNVEAEIGEIGMAAQSVYQDYVEDGIEPQEQHLDILDAHYEDMVVLEENLSGNKQETAYERTEATAYLLDGIDEQDPSLVTEGADRMAETEEAILDAC</sequence>
<keyword evidence="1" id="KW-0732">Signal</keyword>
<keyword evidence="3" id="KW-1185">Reference proteome</keyword>
<evidence type="ECO:0000313" key="2">
    <source>
        <dbReference type="EMBL" id="MBE3000548.1"/>
    </source>
</evidence>
<evidence type="ECO:0000256" key="1">
    <source>
        <dbReference type="SAM" id="SignalP"/>
    </source>
</evidence>
<dbReference type="RefSeq" id="WP_193123143.1">
    <property type="nucleotide sequence ID" value="NZ_JADBGI010000015.1"/>
</dbReference>